<dbReference type="FunFam" id="2.60.40.10:FF:000731">
    <property type="entry name" value="Lysosomal beta glucosidase"/>
    <property type="match status" value="1"/>
</dbReference>
<dbReference type="Pfam" id="PF01915">
    <property type="entry name" value="Glyco_hydro_3_C"/>
    <property type="match status" value="1"/>
</dbReference>
<dbReference type="SMART" id="SM01217">
    <property type="entry name" value="Fn3_like"/>
    <property type="match status" value="1"/>
</dbReference>
<dbReference type="InterPro" id="IPR017853">
    <property type="entry name" value="GH"/>
</dbReference>
<evidence type="ECO:0000256" key="5">
    <source>
        <dbReference type="ARBA" id="ARBA00022801"/>
    </source>
</evidence>
<dbReference type="PANTHER" id="PTHR30620">
    <property type="entry name" value="PERIPLASMIC BETA-GLUCOSIDASE-RELATED"/>
    <property type="match status" value="1"/>
</dbReference>
<dbReference type="InterPro" id="IPR013783">
    <property type="entry name" value="Ig-like_fold"/>
</dbReference>
<protein>
    <recommendedName>
        <fullName evidence="3">beta-glucosidase</fullName>
        <ecNumber evidence="3">3.2.1.21</ecNumber>
    </recommendedName>
</protein>
<gene>
    <name evidence="9" type="ORF">AM588_10002679</name>
</gene>
<evidence type="ECO:0000256" key="3">
    <source>
        <dbReference type="ARBA" id="ARBA00012744"/>
    </source>
</evidence>
<dbReference type="SUPFAM" id="SSF51445">
    <property type="entry name" value="(Trans)glycosidases"/>
    <property type="match status" value="1"/>
</dbReference>
<evidence type="ECO:0000256" key="4">
    <source>
        <dbReference type="ARBA" id="ARBA00022729"/>
    </source>
</evidence>
<dbReference type="InterPro" id="IPR002772">
    <property type="entry name" value="Glyco_hydro_3_C"/>
</dbReference>
<organism evidence="9 10">
    <name type="scientific">Phytophthora nicotianae</name>
    <name type="common">Potato buckeye rot agent</name>
    <name type="synonym">Phytophthora parasitica</name>
    <dbReference type="NCBI Taxonomy" id="4792"/>
    <lineage>
        <taxon>Eukaryota</taxon>
        <taxon>Sar</taxon>
        <taxon>Stramenopiles</taxon>
        <taxon>Oomycota</taxon>
        <taxon>Peronosporomycetes</taxon>
        <taxon>Peronosporales</taxon>
        <taxon>Peronosporaceae</taxon>
        <taxon>Phytophthora</taxon>
    </lineage>
</organism>
<sequence>MLKSWFIPAVYAALCRGAHSTVLADKWDERADAIMATFTEADIIGQMTQLHINMVLTDDLQVDEDKVREYGKLRVGSYMSSPFTAGPRNGTYTWTVDEWRERITKIQDISMEENGGHPIVYGVDSVHGANWVEGAVLFGQQINGGASFNPDLVYEMGRVTGRDSEAAGMPWVFGPILGISRNPLWARTFETFGEDPYLNSVLGDAIIRGLQSNNHTAACMKHWIAYTKTPSGHDKDAAQVTDYDLLNYFLPPFKAAAEAGAISAMENYISVNGIPTIANGKLMNALLRDDLGYDGMMVSDYAEIEQQTDFHRTARTYAEAVRLSLTRTSLDMSMVPDDISFVNDTKALLAQSPQYLQRLKTSARRVVKMKLKMGLYDTPMPGEQNLALVGNDDDVAAALELARESIVLLQNNDSTLPLPEGAQIFLTGFAADSIGRQCGGWTTTWQGYTDQDGHLPHGITVKSGIEQIVGDYRVNYFNGLNQNGSYSESDISVAKEMASKVEYTIAVIGEDPYAEKPGDIENLALPAGQVEYIKELASTGTKVIVVLFEGRPRLLGEIPQNVHAVVNGLLPCELGGQAMAEILYGKVNPSGRMPITYPKRPANVEMTYNRPVSSMCQDSLEGSAFYCENQWDFGTGLSYTNFTYSAVRLSRNVVQSSSESVDVSVDVTNSGSMAGKETVMLFLIQPYRSLNVPEMKQLKKFSKISLEPGQTQTVNFALTADDWSVYYPQMGHGLKRVAEDCDYVVAIKPETDCDVYNETAVVNPLCATFTLSTGDYRSARWRSRGEGMEHWLVSCPSKSEEKATFTIYF</sequence>
<proteinExistence type="inferred from homology"/>
<evidence type="ECO:0000313" key="10">
    <source>
        <dbReference type="Proteomes" id="UP000054636"/>
    </source>
</evidence>
<comment type="caution">
    <text evidence="9">The sequence shown here is derived from an EMBL/GenBank/DDBJ whole genome shotgun (WGS) entry which is preliminary data.</text>
</comment>
<dbReference type="GO" id="GO:0008422">
    <property type="term" value="F:beta-glucosidase activity"/>
    <property type="evidence" value="ECO:0007669"/>
    <property type="project" value="UniProtKB-EC"/>
</dbReference>
<reference evidence="9 10" key="1">
    <citation type="submission" date="2015-11" db="EMBL/GenBank/DDBJ databases">
        <title>Genomes and virulence difference between two physiological races of Phytophthora nicotianae.</title>
        <authorList>
            <person name="Liu H."/>
            <person name="Ma X."/>
            <person name="Yu H."/>
            <person name="Fang D."/>
            <person name="Li Y."/>
            <person name="Wang X."/>
            <person name="Wang W."/>
            <person name="Dong Y."/>
            <person name="Xiao B."/>
        </authorList>
    </citation>
    <scope>NUCLEOTIDE SEQUENCE [LARGE SCALE GENOMIC DNA]</scope>
    <source>
        <strain evidence="10">race 1</strain>
    </source>
</reference>
<evidence type="ECO:0000259" key="8">
    <source>
        <dbReference type="SMART" id="SM01217"/>
    </source>
</evidence>
<dbReference type="PANTHER" id="PTHR30620:SF16">
    <property type="entry name" value="LYSOSOMAL BETA GLUCOSIDASE"/>
    <property type="match status" value="1"/>
</dbReference>
<dbReference type="Pfam" id="PF00933">
    <property type="entry name" value="Glyco_hydro_3"/>
    <property type="match status" value="1"/>
</dbReference>
<dbReference type="InterPro" id="IPR051915">
    <property type="entry name" value="Cellulose_Degrad_GH3"/>
</dbReference>
<keyword evidence="4 7" id="KW-0732">Signal</keyword>
<evidence type="ECO:0000313" key="9">
    <source>
        <dbReference type="EMBL" id="KUF88253.1"/>
    </source>
</evidence>
<evidence type="ECO:0000256" key="1">
    <source>
        <dbReference type="ARBA" id="ARBA00000448"/>
    </source>
</evidence>
<keyword evidence="5" id="KW-0378">Hydrolase</keyword>
<evidence type="ECO:0000256" key="7">
    <source>
        <dbReference type="SAM" id="SignalP"/>
    </source>
</evidence>
<dbReference type="PRINTS" id="PR00133">
    <property type="entry name" value="GLHYDRLASE3"/>
</dbReference>
<dbReference type="Proteomes" id="UP000054636">
    <property type="component" value="Unassembled WGS sequence"/>
</dbReference>
<evidence type="ECO:0000256" key="6">
    <source>
        <dbReference type="ARBA" id="ARBA00023295"/>
    </source>
</evidence>
<dbReference type="Gene3D" id="3.40.50.1700">
    <property type="entry name" value="Glycoside hydrolase family 3 C-terminal domain"/>
    <property type="match status" value="1"/>
</dbReference>
<accession>A0A0W8CVK8</accession>
<dbReference type="InterPro" id="IPR036881">
    <property type="entry name" value="Glyco_hydro_3_C_sf"/>
</dbReference>
<dbReference type="AlphaFoldDB" id="A0A0W8CVK8"/>
<dbReference type="SUPFAM" id="SSF52279">
    <property type="entry name" value="Beta-D-glucan exohydrolase, C-terminal domain"/>
    <property type="match status" value="1"/>
</dbReference>
<name>A0A0W8CVK8_PHYNI</name>
<feature type="signal peptide" evidence="7">
    <location>
        <begin position="1"/>
        <end position="20"/>
    </location>
</feature>
<dbReference type="EMBL" id="LNFP01001002">
    <property type="protein sequence ID" value="KUF88253.1"/>
    <property type="molecule type" value="Genomic_DNA"/>
</dbReference>
<dbReference type="EC" id="3.2.1.21" evidence="3"/>
<dbReference type="InterPro" id="IPR001764">
    <property type="entry name" value="Glyco_hydro_3_N"/>
</dbReference>
<dbReference type="InterPro" id="IPR036962">
    <property type="entry name" value="Glyco_hydro_3_N_sf"/>
</dbReference>
<dbReference type="Gene3D" id="3.20.20.300">
    <property type="entry name" value="Glycoside hydrolase, family 3, N-terminal domain"/>
    <property type="match status" value="1"/>
</dbReference>
<dbReference type="Pfam" id="PF14310">
    <property type="entry name" value="Fn3-like"/>
    <property type="match status" value="1"/>
</dbReference>
<dbReference type="FunFam" id="3.20.20.300:FF:000007">
    <property type="entry name" value="Lysosomal beta glucosidase"/>
    <property type="match status" value="1"/>
</dbReference>
<evidence type="ECO:0000256" key="2">
    <source>
        <dbReference type="ARBA" id="ARBA00005336"/>
    </source>
</evidence>
<dbReference type="FunFam" id="3.40.50.1700:FF:000006">
    <property type="entry name" value="Lysosomal beta glucosidase"/>
    <property type="match status" value="1"/>
</dbReference>
<comment type="similarity">
    <text evidence="2">Belongs to the glycosyl hydrolase 3 family.</text>
</comment>
<feature type="domain" description="Fibronectin type III-like" evidence="8">
    <location>
        <begin position="677"/>
        <end position="751"/>
    </location>
</feature>
<dbReference type="InterPro" id="IPR026891">
    <property type="entry name" value="Fn3-like"/>
</dbReference>
<keyword evidence="6" id="KW-0326">Glycosidase</keyword>
<feature type="chain" id="PRO_5006941007" description="beta-glucosidase" evidence="7">
    <location>
        <begin position="21"/>
        <end position="809"/>
    </location>
</feature>
<dbReference type="Gene3D" id="2.60.40.10">
    <property type="entry name" value="Immunoglobulins"/>
    <property type="match status" value="1"/>
</dbReference>
<dbReference type="GO" id="GO:0009251">
    <property type="term" value="P:glucan catabolic process"/>
    <property type="evidence" value="ECO:0007669"/>
    <property type="project" value="TreeGrafter"/>
</dbReference>
<comment type="catalytic activity">
    <reaction evidence="1">
        <text>Hydrolysis of terminal, non-reducing beta-D-glucosyl residues with release of beta-D-glucose.</text>
        <dbReference type="EC" id="3.2.1.21"/>
    </reaction>
</comment>